<feature type="domain" description="TACO1/YebC-like N-terminal" evidence="9">
    <location>
        <begin position="5"/>
        <end position="74"/>
    </location>
</feature>
<keyword evidence="5 6" id="KW-0804">Transcription</keyword>
<accession>A0A2A4Z553</accession>
<feature type="region of interest" description="Disordered" evidence="7">
    <location>
        <begin position="1"/>
        <end position="21"/>
    </location>
</feature>
<dbReference type="NCBIfam" id="NF009044">
    <property type="entry name" value="PRK12378.1"/>
    <property type="match status" value="1"/>
</dbReference>
<dbReference type="NCBIfam" id="TIGR01033">
    <property type="entry name" value="YebC/PmpR family DNA-binding transcriptional regulator"/>
    <property type="match status" value="1"/>
</dbReference>
<dbReference type="GO" id="GO:0003677">
    <property type="term" value="F:DNA binding"/>
    <property type="evidence" value="ECO:0007669"/>
    <property type="project" value="UniProtKB-UniRule"/>
</dbReference>
<evidence type="ECO:0000256" key="7">
    <source>
        <dbReference type="SAM" id="MobiDB-lite"/>
    </source>
</evidence>
<reference evidence="10" key="2">
    <citation type="journal article" date="2018" name="ISME J.">
        <title>A dynamic microbial community with high functional redundancy inhabits the cold, oxic subseafloor aquifer.</title>
        <authorList>
            <person name="Tully B.J."/>
            <person name="Wheat C.G."/>
            <person name="Glazer B.T."/>
            <person name="Huber J.A."/>
        </authorList>
    </citation>
    <scope>NUCLEOTIDE SEQUENCE</scope>
    <source>
        <strain evidence="10">NORP83</strain>
    </source>
</reference>
<comment type="caution">
    <text evidence="10">The sequence shown here is derived from an EMBL/GenBank/DDBJ whole genome shotgun (WGS) entry which is preliminary data.</text>
</comment>
<dbReference type="InterPro" id="IPR048300">
    <property type="entry name" value="TACO1_YebC-like_2nd/3rd_dom"/>
</dbReference>
<dbReference type="InterPro" id="IPR029072">
    <property type="entry name" value="YebC-like"/>
</dbReference>
<reference key="1">
    <citation type="submission" date="2017-08" db="EMBL/GenBank/DDBJ databases">
        <title>A dynamic microbial community with high functional redundancy inhabits the cold, oxic subseafloor aquifer.</title>
        <authorList>
            <person name="Tully B.J."/>
            <person name="Wheat C.G."/>
            <person name="Glazer B.T."/>
            <person name="Huber J.A."/>
        </authorList>
    </citation>
    <scope>NUCLEOTIDE SEQUENCE [LARGE SCALE GENOMIC DNA]</scope>
</reference>
<evidence type="ECO:0000256" key="5">
    <source>
        <dbReference type="ARBA" id="ARBA00023163"/>
    </source>
</evidence>
<keyword evidence="3 6" id="KW-0805">Transcription regulation</keyword>
<dbReference type="PANTHER" id="PTHR12532">
    <property type="entry name" value="TRANSLATIONAL ACTIVATOR OF CYTOCHROME C OXIDASE 1"/>
    <property type="match status" value="1"/>
</dbReference>
<protein>
    <recommendedName>
        <fullName evidence="6">Probable transcriptional regulatory protein COB13_06080</fullName>
    </recommendedName>
</protein>
<dbReference type="PANTHER" id="PTHR12532:SF6">
    <property type="entry name" value="TRANSCRIPTIONAL REGULATORY PROTEIN YEBC-RELATED"/>
    <property type="match status" value="1"/>
</dbReference>
<dbReference type="GO" id="GO:0006355">
    <property type="term" value="P:regulation of DNA-templated transcription"/>
    <property type="evidence" value="ECO:0007669"/>
    <property type="project" value="UniProtKB-UniRule"/>
</dbReference>
<dbReference type="InterPro" id="IPR017856">
    <property type="entry name" value="Integrase-like_N"/>
</dbReference>
<name>A0A2A4Z553_9PROT</name>
<dbReference type="InterPro" id="IPR002876">
    <property type="entry name" value="Transcrip_reg_TACO1-like"/>
</dbReference>
<comment type="subcellular location">
    <subcellularLocation>
        <location evidence="6">Cytoplasm</location>
    </subcellularLocation>
</comment>
<dbReference type="GO" id="GO:0005829">
    <property type="term" value="C:cytosol"/>
    <property type="evidence" value="ECO:0007669"/>
    <property type="project" value="TreeGrafter"/>
</dbReference>
<dbReference type="NCBIfam" id="NF001030">
    <property type="entry name" value="PRK00110.1"/>
    <property type="match status" value="1"/>
</dbReference>
<proteinExistence type="inferred from homology"/>
<evidence type="ECO:0000256" key="1">
    <source>
        <dbReference type="ARBA" id="ARBA00008724"/>
    </source>
</evidence>
<dbReference type="InterPro" id="IPR026564">
    <property type="entry name" value="Transcrip_reg_TACO1-like_dom3"/>
</dbReference>
<dbReference type="Pfam" id="PF01709">
    <property type="entry name" value="Transcrip_reg"/>
    <property type="match status" value="1"/>
</dbReference>
<dbReference type="SUPFAM" id="SSF75625">
    <property type="entry name" value="YebC-like"/>
    <property type="match status" value="1"/>
</dbReference>
<evidence type="ECO:0000313" key="10">
    <source>
        <dbReference type="EMBL" id="PCJ02157.1"/>
    </source>
</evidence>
<organism evidence="10">
    <name type="scientific">OCS116 cluster bacterium</name>
    <dbReference type="NCBI Taxonomy" id="2030921"/>
    <lineage>
        <taxon>Bacteria</taxon>
        <taxon>Pseudomonadati</taxon>
        <taxon>Pseudomonadota</taxon>
        <taxon>Alphaproteobacteria</taxon>
        <taxon>OCS116 cluster</taxon>
    </lineage>
</organism>
<evidence type="ECO:0000259" key="8">
    <source>
        <dbReference type="Pfam" id="PF01709"/>
    </source>
</evidence>
<dbReference type="EMBL" id="NVUS01000005">
    <property type="protein sequence ID" value="PCJ02157.1"/>
    <property type="molecule type" value="Genomic_DNA"/>
</dbReference>
<keyword evidence="4 6" id="KW-0238">DNA-binding</keyword>
<evidence type="ECO:0000259" key="9">
    <source>
        <dbReference type="Pfam" id="PF20772"/>
    </source>
</evidence>
<sequence>MAGHSKWANIQHRKGAQDKKRSKLFSKLAKEITVAAKMGAPDVDMNPRLRLAVNTAKQNSLPKDVITRAIKKSADADTANYDELRYEGFAAGGVGIIVEALTDNKNRTASSVRSIFTKAGCNMGADGSVSFGFDRVGCISYAADVADEDTMMEAVIESGADDCESSEDGHDIYCDPGDLHSVAKALESQFGEPKSATMIWKAQVMIDLDDESGEKVYNLISSLEDDDDVQEVYSNLELTDSLMERIAAG</sequence>
<gene>
    <name evidence="10" type="ORF">COB13_06080</name>
</gene>
<comment type="similarity">
    <text evidence="1 6">Belongs to the TACO1 family.</text>
</comment>
<evidence type="ECO:0000256" key="4">
    <source>
        <dbReference type="ARBA" id="ARBA00023125"/>
    </source>
</evidence>
<dbReference type="Gene3D" id="3.30.70.980">
    <property type="match status" value="2"/>
</dbReference>
<dbReference type="HAMAP" id="MF_00693">
    <property type="entry name" value="Transcrip_reg_TACO1"/>
    <property type="match status" value="1"/>
</dbReference>
<evidence type="ECO:0000256" key="2">
    <source>
        <dbReference type="ARBA" id="ARBA00022490"/>
    </source>
</evidence>
<dbReference type="Pfam" id="PF20772">
    <property type="entry name" value="TACO1_YebC_N"/>
    <property type="match status" value="1"/>
</dbReference>
<evidence type="ECO:0000256" key="6">
    <source>
        <dbReference type="HAMAP-Rule" id="MF_00693"/>
    </source>
</evidence>
<dbReference type="AlphaFoldDB" id="A0A2A4Z553"/>
<dbReference type="FunFam" id="1.10.10.200:FF:000002">
    <property type="entry name" value="Probable transcriptional regulatory protein CLM62_37755"/>
    <property type="match status" value="1"/>
</dbReference>
<dbReference type="InterPro" id="IPR049083">
    <property type="entry name" value="TACO1_YebC_N"/>
</dbReference>
<feature type="domain" description="TACO1/YebC-like second and third" evidence="8">
    <location>
        <begin position="81"/>
        <end position="236"/>
    </location>
</feature>
<evidence type="ECO:0000256" key="3">
    <source>
        <dbReference type="ARBA" id="ARBA00023015"/>
    </source>
</evidence>
<keyword evidence="2 6" id="KW-0963">Cytoplasm</keyword>
<dbReference type="Gene3D" id="1.10.10.200">
    <property type="match status" value="1"/>
</dbReference>